<dbReference type="SUPFAM" id="SSF47413">
    <property type="entry name" value="lambda repressor-like DNA-binding domains"/>
    <property type="match status" value="1"/>
</dbReference>
<keyword evidence="3" id="KW-1185">Reference proteome</keyword>
<dbReference type="Pfam" id="PF13560">
    <property type="entry name" value="HTH_31"/>
    <property type="match status" value="1"/>
</dbReference>
<gene>
    <name evidence="2" type="ORF">ACIBP5_36190</name>
</gene>
<protein>
    <submittedName>
        <fullName evidence="2">Helix-turn-helix domain-containing protein</fullName>
    </submittedName>
</protein>
<dbReference type="CDD" id="cd00093">
    <property type="entry name" value="HTH_XRE"/>
    <property type="match status" value="1"/>
</dbReference>
<proteinExistence type="predicted"/>
<evidence type="ECO:0000313" key="3">
    <source>
        <dbReference type="Proteomes" id="UP001612928"/>
    </source>
</evidence>
<accession>A0ABW8AG80</accession>
<dbReference type="SMART" id="SM00530">
    <property type="entry name" value="HTH_XRE"/>
    <property type="match status" value="1"/>
</dbReference>
<dbReference type="Gene3D" id="1.10.260.40">
    <property type="entry name" value="lambda repressor-like DNA-binding domains"/>
    <property type="match status" value="1"/>
</dbReference>
<dbReference type="Pfam" id="PF19054">
    <property type="entry name" value="DUF5753"/>
    <property type="match status" value="1"/>
</dbReference>
<dbReference type="RefSeq" id="WP_397025899.1">
    <property type="nucleotide sequence ID" value="NZ_JBITMB010000014.1"/>
</dbReference>
<comment type="caution">
    <text evidence="2">The sequence shown here is derived from an EMBL/GenBank/DDBJ whole genome shotgun (WGS) entry which is preliminary data.</text>
</comment>
<organism evidence="2 3">
    <name type="scientific">Nonomuraea indica</name>
    <dbReference type="NCBI Taxonomy" id="1581193"/>
    <lineage>
        <taxon>Bacteria</taxon>
        <taxon>Bacillati</taxon>
        <taxon>Actinomycetota</taxon>
        <taxon>Actinomycetes</taxon>
        <taxon>Streptosporangiales</taxon>
        <taxon>Streptosporangiaceae</taxon>
        <taxon>Nonomuraea</taxon>
    </lineage>
</organism>
<dbReference type="InterPro" id="IPR010982">
    <property type="entry name" value="Lambda_DNA-bd_dom_sf"/>
</dbReference>
<dbReference type="Proteomes" id="UP001612928">
    <property type="component" value="Unassembled WGS sequence"/>
</dbReference>
<evidence type="ECO:0000313" key="2">
    <source>
        <dbReference type="EMBL" id="MFI7445437.1"/>
    </source>
</evidence>
<sequence>MANPTLRQRQLAHRLRELRQQAGMNIAEVAEHLLCSAAKISRIETAQRRVSLRDVRDLCKLYGVPDAAELMALAKDAREQGWWQQGEGIDIGPLIGLENEAVSITEYETTTIPGLLQTEDYARAVISRFVPRIDAALLTRQAEVRMRRQELLRRARPPRYWVLLDESALHRHIGGARVMEEQLARLRQAADLPHVTIQVIPFTVGAHMGFDSAFMLLEFDEEAGLSDTVFMETIAGHIFQEKPSHLARFREVLDHLRAFALSPDESALCIERQVAHFAAIRP</sequence>
<dbReference type="InterPro" id="IPR001387">
    <property type="entry name" value="Cro/C1-type_HTH"/>
</dbReference>
<name>A0ABW8AG80_9ACTN</name>
<dbReference type="PROSITE" id="PS50943">
    <property type="entry name" value="HTH_CROC1"/>
    <property type="match status" value="1"/>
</dbReference>
<dbReference type="InterPro" id="IPR043917">
    <property type="entry name" value="DUF5753"/>
</dbReference>
<reference evidence="2 3" key="1">
    <citation type="submission" date="2024-10" db="EMBL/GenBank/DDBJ databases">
        <title>The Natural Products Discovery Center: Release of the First 8490 Sequenced Strains for Exploring Actinobacteria Biosynthetic Diversity.</title>
        <authorList>
            <person name="Kalkreuter E."/>
            <person name="Kautsar S.A."/>
            <person name="Yang D."/>
            <person name="Bader C.D."/>
            <person name="Teijaro C.N."/>
            <person name="Fluegel L."/>
            <person name="Davis C.M."/>
            <person name="Simpson J.R."/>
            <person name="Lauterbach L."/>
            <person name="Steele A.D."/>
            <person name="Gui C."/>
            <person name="Meng S."/>
            <person name="Li G."/>
            <person name="Viehrig K."/>
            <person name="Ye F."/>
            <person name="Su P."/>
            <person name="Kiefer A.F."/>
            <person name="Nichols A."/>
            <person name="Cepeda A.J."/>
            <person name="Yan W."/>
            <person name="Fan B."/>
            <person name="Jiang Y."/>
            <person name="Adhikari A."/>
            <person name="Zheng C.-J."/>
            <person name="Schuster L."/>
            <person name="Cowan T.M."/>
            <person name="Smanski M.J."/>
            <person name="Chevrette M.G."/>
            <person name="De Carvalho L.P.S."/>
            <person name="Shen B."/>
        </authorList>
    </citation>
    <scope>NUCLEOTIDE SEQUENCE [LARGE SCALE GENOMIC DNA]</scope>
    <source>
        <strain evidence="2 3">NPDC049503</strain>
    </source>
</reference>
<dbReference type="EMBL" id="JBITMB010000014">
    <property type="protein sequence ID" value="MFI7445437.1"/>
    <property type="molecule type" value="Genomic_DNA"/>
</dbReference>
<evidence type="ECO:0000259" key="1">
    <source>
        <dbReference type="PROSITE" id="PS50943"/>
    </source>
</evidence>
<feature type="domain" description="HTH cro/C1-type" evidence="1">
    <location>
        <begin position="15"/>
        <end position="70"/>
    </location>
</feature>